<evidence type="ECO:0000259" key="4">
    <source>
        <dbReference type="SMART" id="SM00479"/>
    </source>
</evidence>
<comment type="caution">
    <text evidence="5">The sequence shown here is derived from an EMBL/GenBank/DDBJ whole genome shotgun (WGS) entry which is preliminary data.</text>
</comment>
<protein>
    <recommendedName>
        <fullName evidence="4">Exonuclease domain-containing protein</fullName>
    </recommendedName>
</protein>
<dbReference type="SUPFAM" id="SSF53098">
    <property type="entry name" value="Ribonuclease H-like"/>
    <property type="match status" value="1"/>
</dbReference>
<dbReference type="InterPro" id="IPR036397">
    <property type="entry name" value="RNaseH_sf"/>
</dbReference>
<dbReference type="GO" id="GO:0003676">
    <property type="term" value="F:nucleic acid binding"/>
    <property type="evidence" value="ECO:0007669"/>
    <property type="project" value="InterPro"/>
</dbReference>
<evidence type="ECO:0000256" key="3">
    <source>
        <dbReference type="ARBA" id="ARBA00022839"/>
    </source>
</evidence>
<dbReference type="CDD" id="cd06127">
    <property type="entry name" value="DEDDh"/>
    <property type="match status" value="1"/>
</dbReference>
<reference evidence="5" key="1">
    <citation type="journal article" date="2015" name="Nature">
        <title>Complex archaea that bridge the gap between prokaryotes and eukaryotes.</title>
        <authorList>
            <person name="Spang A."/>
            <person name="Saw J.H."/>
            <person name="Jorgensen S.L."/>
            <person name="Zaremba-Niedzwiedzka K."/>
            <person name="Martijn J."/>
            <person name="Lind A.E."/>
            <person name="van Eijk R."/>
            <person name="Schleper C."/>
            <person name="Guy L."/>
            <person name="Ettema T.J."/>
        </authorList>
    </citation>
    <scope>NUCLEOTIDE SEQUENCE</scope>
</reference>
<dbReference type="PANTHER" id="PTHR30231">
    <property type="entry name" value="DNA POLYMERASE III SUBUNIT EPSILON"/>
    <property type="match status" value="1"/>
</dbReference>
<proteinExistence type="predicted"/>
<dbReference type="InterPro" id="IPR013520">
    <property type="entry name" value="Ribonucl_H"/>
</dbReference>
<dbReference type="SMART" id="SM00479">
    <property type="entry name" value="EXOIII"/>
    <property type="match status" value="1"/>
</dbReference>
<dbReference type="PANTHER" id="PTHR30231:SF4">
    <property type="entry name" value="PROTEIN NEN2"/>
    <property type="match status" value="1"/>
</dbReference>
<dbReference type="GO" id="GO:0005829">
    <property type="term" value="C:cytosol"/>
    <property type="evidence" value="ECO:0007669"/>
    <property type="project" value="TreeGrafter"/>
</dbReference>
<evidence type="ECO:0000313" key="5">
    <source>
        <dbReference type="EMBL" id="KKN83374.1"/>
    </source>
</evidence>
<gene>
    <name evidence="5" type="ORF">LCGC14_0300060</name>
</gene>
<dbReference type="Gene3D" id="3.30.420.10">
    <property type="entry name" value="Ribonuclease H-like superfamily/Ribonuclease H"/>
    <property type="match status" value="1"/>
</dbReference>
<evidence type="ECO:0000256" key="1">
    <source>
        <dbReference type="ARBA" id="ARBA00022722"/>
    </source>
</evidence>
<dbReference type="InterPro" id="IPR012337">
    <property type="entry name" value="RNaseH-like_sf"/>
</dbReference>
<keyword evidence="1" id="KW-0540">Nuclease</keyword>
<keyword evidence="2" id="KW-0378">Hydrolase</keyword>
<dbReference type="NCBIfam" id="NF006602">
    <property type="entry name" value="PRK09146.1"/>
    <property type="match status" value="1"/>
</dbReference>
<dbReference type="AlphaFoldDB" id="A0A0F9TVN2"/>
<evidence type="ECO:0000256" key="2">
    <source>
        <dbReference type="ARBA" id="ARBA00022801"/>
    </source>
</evidence>
<feature type="domain" description="Exonuclease" evidence="4">
    <location>
        <begin position="53"/>
        <end position="235"/>
    </location>
</feature>
<keyword evidence="3" id="KW-0269">Exonuclease</keyword>
<dbReference type="Pfam" id="PF00929">
    <property type="entry name" value="RNase_T"/>
    <property type="match status" value="1"/>
</dbReference>
<accession>A0A0F9TVN2</accession>
<name>A0A0F9TVN2_9ZZZZ</name>
<dbReference type="EMBL" id="LAZR01000186">
    <property type="protein sequence ID" value="KKN83374.1"/>
    <property type="molecule type" value="Genomic_DNA"/>
</dbReference>
<organism evidence="5">
    <name type="scientific">marine sediment metagenome</name>
    <dbReference type="NCBI Taxonomy" id="412755"/>
    <lineage>
        <taxon>unclassified sequences</taxon>
        <taxon>metagenomes</taxon>
        <taxon>ecological metagenomes</taxon>
    </lineage>
</organism>
<sequence length="245" mass="27223">MIRFNPGAPQPASAPPDWPRQLAQLAGQAQHPALQAFYQAGCPAADCPLEDAPLIALDIETTGLNSRRDAIVSLGLAPFRLNRIRCSDALYQVVKPTSELSEESITFHRITHSDINQAPRVASVIETVLEALAGKLVVVHYRAIERGFLDQACRQHLGEGLQFPVIDTMELEARLHRGDGEPSWFQRLFGKRHQSIRLADSRLRYNLPLYQAHHALTDAIATAELLQAQALTHYSPQVSVSRLWS</sequence>
<dbReference type="GO" id="GO:0008408">
    <property type="term" value="F:3'-5' exonuclease activity"/>
    <property type="evidence" value="ECO:0007669"/>
    <property type="project" value="TreeGrafter"/>
</dbReference>